<sequence>MSSSVGTKHVQTKGRQSLFNLLCTSWKTVLICGALVSYSCYTFYSSDHPKRPTNSIPDLTSKEILHQPNSSTNDDYQDLSPTNINHLRFGIVGSEVTWRGRKGFVEAWWRPNFTQGYLYLDQSPTGDLLPWPSSFPPFRVLDDQTELINEIKPAVPTLARVLHAIYEILKEEEGKTETESFRWLVMGDDDTVFFVDNLVDVLSEFNHTKYWYIGGVSESILTNFLLSFNMAFGGAGFVLSYPLAKAFAQNFESCLRRYSQLETGDFIEMSCVADIGVNLSPHKGLHQIDLHGDISGLLSSHPMTPLVSLHNFDAVEPIFPGMDRIQSINHLMKAGNIAGGQQSRLMQQTICHHRRHNWTISVSWGYSVHIYEKIMPRSLLQLPLQTFGPWVSNPDPPFYRFNTRLPSREPCDAPHVFFFESIEKPPSDDEDFVVLSSYYRSSPRDLPPCVDGEHSADYVTHIHVHSPATKPIEKDRCECCDIESTKGMKNAIVKFRECMPGEIIA</sequence>
<name>A0AAV1DET2_OLDCO</name>
<evidence type="ECO:0000313" key="2">
    <source>
        <dbReference type="Proteomes" id="UP001161247"/>
    </source>
</evidence>
<dbReference type="InterPro" id="IPR006740">
    <property type="entry name" value="DUF604"/>
</dbReference>
<dbReference type="Proteomes" id="UP001161247">
    <property type="component" value="Chromosome 5"/>
</dbReference>
<gene>
    <name evidence="1" type="ORF">OLC1_LOCUS14814</name>
</gene>
<dbReference type="Gene3D" id="3.90.550.50">
    <property type="match status" value="1"/>
</dbReference>
<evidence type="ECO:0000313" key="1">
    <source>
        <dbReference type="EMBL" id="CAI9106295.1"/>
    </source>
</evidence>
<protein>
    <submittedName>
        <fullName evidence="1">OLC1v1005421C1</fullName>
    </submittedName>
</protein>
<dbReference type="AlphaFoldDB" id="A0AAV1DET2"/>
<dbReference type="Pfam" id="PF04646">
    <property type="entry name" value="DUF604"/>
    <property type="match status" value="1"/>
</dbReference>
<dbReference type="PANTHER" id="PTHR10811">
    <property type="entry name" value="FRINGE-RELATED"/>
    <property type="match status" value="1"/>
</dbReference>
<accession>A0AAV1DET2</accession>
<organism evidence="1 2">
    <name type="scientific">Oldenlandia corymbosa var. corymbosa</name>
    <dbReference type="NCBI Taxonomy" id="529605"/>
    <lineage>
        <taxon>Eukaryota</taxon>
        <taxon>Viridiplantae</taxon>
        <taxon>Streptophyta</taxon>
        <taxon>Embryophyta</taxon>
        <taxon>Tracheophyta</taxon>
        <taxon>Spermatophyta</taxon>
        <taxon>Magnoliopsida</taxon>
        <taxon>eudicotyledons</taxon>
        <taxon>Gunneridae</taxon>
        <taxon>Pentapetalae</taxon>
        <taxon>asterids</taxon>
        <taxon>lamiids</taxon>
        <taxon>Gentianales</taxon>
        <taxon>Rubiaceae</taxon>
        <taxon>Rubioideae</taxon>
        <taxon>Spermacoceae</taxon>
        <taxon>Hedyotis-Oldenlandia complex</taxon>
        <taxon>Oldenlandia</taxon>
    </lineage>
</organism>
<keyword evidence="2" id="KW-1185">Reference proteome</keyword>
<reference evidence="1" key="1">
    <citation type="submission" date="2023-03" db="EMBL/GenBank/DDBJ databases">
        <authorList>
            <person name="Julca I."/>
        </authorList>
    </citation>
    <scope>NUCLEOTIDE SEQUENCE</scope>
</reference>
<proteinExistence type="predicted"/>
<dbReference type="EMBL" id="OX459122">
    <property type="protein sequence ID" value="CAI9106295.1"/>
    <property type="molecule type" value="Genomic_DNA"/>
</dbReference>